<dbReference type="InterPro" id="IPR029068">
    <property type="entry name" value="Glyas_Bleomycin-R_OHBP_Dase"/>
</dbReference>
<dbReference type="EMBL" id="JAMWMR010000004">
    <property type="protein sequence ID" value="MCN9240414.1"/>
    <property type="molecule type" value="Genomic_DNA"/>
</dbReference>
<dbReference type="Pfam" id="PF20680">
    <property type="entry name" value="DUF6817"/>
    <property type="match status" value="1"/>
</dbReference>
<protein>
    <submittedName>
        <fullName evidence="2">VOC family protein</fullName>
    </submittedName>
</protein>
<organism evidence="2 3">
    <name type="scientific">Streptomyces macrolidinus</name>
    <dbReference type="NCBI Taxonomy" id="2952607"/>
    <lineage>
        <taxon>Bacteria</taxon>
        <taxon>Bacillati</taxon>
        <taxon>Actinomycetota</taxon>
        <taxon>Actinomycetes</taxon>
        <taxon>Kitasatosporales</taxon>
        <taxon>Streptomycetaceae</taxon>
        <taxon>Streptomyces</taxon>
    </lineage>
</organism>
<gene>
    <name evidence="2" type="ORF">NGF19_06335</name>
</gene>
<dbReference type="Gene3D" id="3.10.180.10">
    <property type="entry name" value="2,3-Dihydroxybiphenyl 1,2-Dioxygenase, domain 1"/>
    <property type="match status" value="1"/>
</dbReference>
<dbReference type="CDD" id="cd07253">
    <property type="entry name" value="GLOD5"/>
    <property type="match status" value="1"/>
</dbReference>
<proteinExistence type="predicted"/>
<sequence>MPHPGGTLLQHLCRVRQLLADWGADPVVQVAGLCHATYGTDGFDQWLHPVTDRSLLAELIGDRAEALVHLYACCNRDVVYPQFGGTEPIVFRDRFTGSEHTPSEADLRAFIEITAANELDVLAHNDELAARYGADLHQLFVRSGDLLSTAAREACTRQLGHFASPVQITGIDHLVLTVASIERTLDFYQRVLGMRPVTFGEGRRALAFGTSKINLHEVGRELMPRATRPTPGSADLCLVTELPQSQVHRHLTACGVEVEEGPVPRTGALGPMTSTYLRDPDGNLIEISTYAADSDELHQ</sequence>
<dbReference type="PROSITE" id="PS51819">
    <property type="entry name" value="VOC"/>
    <property type="match status" value="1"/>
</dbReference>
<comment type="caution">
    <text evidence="2">The sequence shown here is derived from an EMBL/GenBank/DDBJ whole genome shotgun (WGS) entry which is preliminary data.</text>
</comment>
<dbReference type="PANTHER" id="PTHR21366:SF14">
    <property type="entry name" value="GLYOXALASE DOMAIN-CONTAINING PROTEIN 5"/>
    <property type="match status" value="1"/>
</dbReference>
<dbReference type="PANTHER" id="PTHR21366">
    <property type="entry name" value="GLYOXALASE FAMILY PROTEIN"/>
    <property type="match status" value="1"/>
</dbReference>
<dbReference type="InterPro" id="IPR049202">
    <property type="entry name" value="DUF6817"/>
</dbReference>
<dbReference type="SUPFAM" id="SSF54593">
    <property type="entry name" value="Glyoxalase/Bleomycin resistance protein/Dihydroxybiphenyl dioxygenase"/>
    <property type="match status" value="1"/>
</dbReference>
<feature type="domain" description="VOC" evidence="1">
    <location>
        <begin position="170"/>
        <end position="290"/>
    </location>
</feature>
<dbReference type="Proteomes" id="UP001523219">
    <property type="component" value="Unassembled WGS sequence"/>
</dbReference>
<accession>A0ABT0Z9H9</accession>
<keyword evidence="3" id="KW-1185">Reference proteome</keyword>
<name>A0ABT0Z9H9_9ACTN</name>
<dbReference type="InterPro" id="IPR037523">
    <property type="entry name" value="VOC_core"/>
</dbReference>
<evidence type="ECO:0000313" key="2">
    <source>
        <dbReference type="EMBL" id="MCN9240414.1"/>
    </source>
</evidence>
<dbReference type="InterPro" id="IPR050383">
    <property type="entry name" value="GlyoxalaseI/FosfomycinResist"/>
</dbReference>
<dbReference type="InterPro" id="IPR004360">
    <property type="entry name" value="Glyas_Fos-R_dOase_dom"/>
</dbReference>
<evidence type="ECO:0000313" key="3">
    <source>
        <dbReference type="Proteomes" id="UP001523219"/>
    </source>
</evidence>
<dbReference type="Pfam" id="PF00903">
    <property type="entry name" value="Glyoxalase"/>
    <property type="match status" value="1"/>
</dbReference>
<reference evidence="2 3" key="1">
    <citation type="submission" date="2022-05" db="EMBL/GenBank/DDBJ databases">
        <title>Streptomyces sp. nov. RY43-2 isolated from soil of a peat swamp forest.</title>
        <authorList>
            <person name="Kanchanasin P."/>
            <person name="Tanasupawat S."/>
            <person name="Phongsopitanun W."/>
        </authorList>
    </citation>
    <scope>NUCLEOTIDE SEQUENCE [LARGE SCALE GENOMIC DNA]</scope>
    <source>
        <strain evidence="2 3">RY43-2</strain>
    </source>
</reference>
<evidence type="ECO:0000259" key="1">
    <source>
        <dbReference type="PROSITE" id="PS51819"/>
    </source>
</evidence>